<dbReference type="EMBL" id="JAGIZQ010000001">
    <property type="protein sequence ID" value="KAH6649241.1"/>
    <property type="molecule type" value="Genomic_DNA"/>
</dbReference>
<keyword evidence="2" id="KW-1185">Reference proteome</keyword>
<evidence type="ECO:0000313" key="2">
    <source>
        <dbReference type="Proteomes" id="UP000724584"/>
    </source>
</evidence>
<evidence type="ECO:0000313" key="1">
    <source>
        <dbReference type="EMBL" id="KAH6649241.1"/>
    </source>
</evidence>
<reference evidence="1 2" key="1">
    <citation type="journal article" date="2021" name="Nat. Commun.">
        <title>Genetic determinants of endophytism in the Arabidopsis root mycobiome.</title>
        <authorList>
            <person name="Mesny F."/>
            <person name="Miyauchi S."/>
            <person name="Thiergart T."/>
            <person name="Pickel B."/>
            <person name="Atanasova L."/>
            <person name="Karlsson M."/>
            <person name="Huettel B."/>
            <person name="Barry K.W."/>
            <person name="Haridas S."/>
            <person name="Chen C."/>
            <person name="Bauer D."/>
            <person name="Andreopoulos W."/>
            <person name="Pangilinan J."/>
            <person name="LaButti K."/>
            <person name="Riley R."/>
            <person name="Lipzen A."/>
            <person name="Clum A."/>
            <person name="Drula E."/>
            <person name="Henrissat B."/>
            <person name="Kohler A."/>
            <person name="Grigoriev I.V."/>
            <person name="Martin F.M."/>
            <person name="Hacquard S."/>
        </authorList>
    </citation>
    <scope>NUCLEOTIDE SEQUENCE [LARGE SCALE GENOMIC DNA]</scope>
    <source>
        <strain evidence="1 2">MPI-SDFR-AT-0079</strain>
    </source>
</reference>
<name>A0ACB7PPK1_9PEZI</name>
<keyword evidence="1" id="KW-0378">Hydrolase</keyword>
<gene>
    <name evidence="1" type="ORF">F5144DRAFT_542459</name>
</gene>
<dbReference type="Proteomes" id="UP000724584">
    <property type="component" value="Unassembled WGS sequence"/>
</dbReference>
<comment type="caution">
    <text evidence="1">The sequence shown here is derived from an EMBL/GenBank/DDBJ whole genome shotgun (WGS) entry which is preliminary data.</text>
</comment>
<accession>A0ACB7PPK1</accession>
<sequence>MDKYDPSLLNALAAHRRLLLVDYTGVGLSTGPVARSVAASAGDVLAFLAGLGEREVDVLGFSLGGMVAQLVALNAEGVTGGRVRVRRLVLAGTTPSAGEGVRRSGNQDVLEVAGAQVVGVETFKKLFFQDDAAGVAAAEDWWARVHERSAATCGEEPATWLSQGYVDGAVGLKAQAEQLAGWMTVEGTRGEEGSFDRLGGLDIPVLVVNGHDDYMVPTFNSFTMQQKLPNAQLIIYPNSSHGGIFQYASYFAQQVLAFLSM</sequence>
<protein>
    <submittedName>
        <fullName evidence="1">Alpha/Beta hydrolase protein</fullName>
    </submittedName>
</protein>
<organism evidence="1 2">
    <name type="scientific">Chaetomium tenue</name>
    <dbReference type="NCBI Taxonomy" id="1854479"/>
    <lineage>
        <taxon>Eukaryota</taxon>
        <taxon>Fungi</taxon>
        <taxon>Dikarya</taxon>
        <taxon>Ascomycota</taxon>
        <taxon>Pezizomycotina</taxon>
        <taxon>Sordariomycetes</taxon>
        <taxon>Sordariomycetidae</taxon>
        <taxon>Sordariales</taxon>
        <taxon>Chaetomiaceae</taxon>
        <taxon>Chaetomium</taxon>
    </lineage>
</organism>
<proteinExistence type="predicted"/>